<keyword evidence="1" id="KW-0175">Coiled coil</keyword>
<evidence type="ECO:0000313" key="4">
    <source>
        <dbReference type="Proteomes" id="UP000696280"/>
    </source>
</evidence>
<feature type="coiled-coil region" evidence="1">
    <location>
        <begin position="407"/>
        <end position="441"/>
    </location>
</feature>
<sequence>MRLASTYFTRFWVIEKICHCKDKKHEADNHHNHHDHREDFDHAADQLQHRPIDLRIQTKIPHMEDSRFTKEELDYFKSLPLEVQEDFISNMTDARAYINTTYARVYANMTSEVPIGEKDQEIERLSPIIQKITKRTKEMRLSHQGVIEYPEAELKEANEREQRLGLETVEPKKESGCAEDIDTSNDLPSQIRHSHVENLEVVRKEDLEQGFACDPDALWREKLSMEIKICLLKHKRSFLRFENTILESEVRRSQAKRNDTPDCTSMKENPESLHYQRDSLRKQQDDLSALKEAESQLFADLSTNFDIMQKLLDEIMERWAALSGPAQAIEFENVMKEYKDRIEDLNVLLERHTSKSMPKVQTQLGNLKLENDILTTEVKPLQQKSTQEEGETHLNLVKKLEARNEKISNQTAVINKLQKTVDEQKDKLQAQEHRMDALTQAERAHAHEEISKLKMYAEKFKPLIVTGAKLRNRRMEKTKPWKDQDTRVKENGNAAAHDADVIADALLYESDLPFPRRIDSEYFEAHYGYDHRHVIETFSPKQSQVISWNATMNTIATYGCVDDDEMRKFKEAFAKIMLVSYGDDDFDVYVTETYEGVSLYKTLEVEFDKVVAINSERRAGSKKENNVTSRKGGRNITKKAHLNV</sequence>
<name>A0A9N9KVM8_9HELO</name>
<accession>A0A9N9KVM8</accession>
<dbReference type="EMBL" id="CAJVRL010000057">
    <property type="protein sequence ID" value="CAG8954596.1"/>
    <property type="molecule type" value="Genomic_DNA"/>
</dbReference>
<organism evidence="3 4">
    <name type="scientific">Hymenoscyphus fraxineus</name>
    <dbReference type="NCBI Taxonomy" id="746836"/>
    <lineage>
        <taxon>Eukaryota</taxon>
        <taxon>Fungi</taxon>
        <taxon>Dikarya</taxon>
        <taxon>Ascomycota</taxon>
        <taxon>Pezizomycotina</taxon>
        <taxon>Leotiomycetes</taxon>
        <taxon>Helotiales</taxon>
        <taxon>Helotiaceae</taxon>
        <taxon>Hymenoscyphus</taxon>
    </lineage>
</organism>
<evidence type="ECO:0000256" key="2">
    <source>
        <dbReference type="SAM" id="MobiDB-lite"/>
    </source>
</evidence>
<reference evidence="3" key="1">
    <citation type="submission" date="2021-07" db="EMBL/GenBank/DDBJ databases">
        <authorList>
            <person name="Durling M."/>
        </authorList>
    </citation>
    <scope>NUCLEOTIDE SEQUENCE</scope>
</reference>
<comment type="caution">
    <text evidence="3">The sequence shown here is derived from an EMBL/GenBank/DDBJ whole genome shotgun (WGS) entry which is preliminary data.</text>
</comment>
<feature type="coiled-coil region" evidence="1">
    <location>
        <begin position="328"/>
        <end position="355"/>
    </location>
</feature>
<gene>
    <name evidence="3" type="ORF">HYFRA_00004513</name>
</gene>
<dbReference type="OrthoDB" id="2017695at2759"/>
<evidence type="ECO:0000313" key="3">
    <source>
        <dbReference type="EMBL" id="CAG8954596.1"/>
    </source>
</evidence>
<keyword evidence="4" id="KW-1185">Reference proteome</keyword>
<feature type="compositionally biased region" description="Basic and acidic residues" evidence="2">
    <location>
        <begin position="250"/>
        <end position="260"/>
    </location>
</feature>
<dbReference type="AlphaFoldDB" id="A0A9N9KVM8"/>
<dbReference type="Proteomes" id="UP000696280">
    <property type="component" value="Unassembled WGS sequence"/>
</dbReference>
<proteinExistence type="predicted"/>
<feature type="region of interest" description="Disordered" evidence="2">
    <location>
        <begin position="250"/>
        <end position="274"/>
    </location>
</feature>
<protein>
    <submittedName>
        <fullName evidence="3">Uncharacterized protein</fullName>
    </submittedName>
</protein>
<evidence type="ECO:0000256" key="1">
    <source>
        <dbReference type="SAM" id="Coils"/>
    </source>
</evidence>